<keyword evidence="3 6" id="KW-1133">Transmembrane helix</keyword>
<evidence type="ECO:0000256" key="2">
    <source>
        <dbReference type="ARBA" id="ARBA00022692"/>
    </source>
</evidence>
<keyword evidence="4 6" id="KW-0472">Membrane</keyword>
<name>M3YES2_MUSPF</name>
<dbReference type="GO" id="GO:0016020">
    <property type="term" value="C:membrane"/>
    <property type="evidence" value="ECO:0007669"/>
    <property type="project" value="UniProtKB-SubCell"/>
</dbReference>
<organism evidence="8">
    <name type="scientific">Mustela putorius furo</name>
    <name type="common">European domestic ferret</name>
    <name type="synonym">Mustela furo</name>
    <dbReference type="NCBI Taxonomy" id="9669"/>
    <lineage>
        <taxon>Eukaryota</taxon>
        <taxon>Metazoa</taxon>
        <taxon>Chordata</taxon>
        <taxon>Craniata</taxon>
        <taxon>Vertebrata</taxon>
        <taxon>Euteleostomi</taxon>
        <taxon>Mammalia</taxon>
        <taxon>Eutheria</taxon>
        <taxon>Laurasiatheria</taxon>
        <taxon>Carnivora</taxon>
        <taxon>Caniformia</taxon>
        <taxon>Musteloidea</taxon>
        <taxon>Mustelidae</taxon>
        <taxon>Mustelinae</taxon>
        <taxon>Mustela</taxon>
    </lineage>
</organism>
<dbReference type="Ensembl" id="ENSMPUT00000009989.1">
    <property type="protein sequence ID" value="ENSMPUP00000009829.1"/>
    <property type="gene ID" value="ENSMPUG00000009904.1"/>
</dbReference>
<evidence type="ECO:0000256" key="3">
    <source>
        <dbReference type="ARBA" id="ARBA00022989"/>
    </source>
</evidence>
<evidence type="ECO:0000313" key="8">
    <source>
        <dbReference type="Ensembl" id="ENSMPUP00000009829.1"/>
    </source>
</evidence>
<reference evidence="8" key="1">
    <citation type="submission" date="2024-06" db="UniProtKB">
        <authorList>
            <consortium name="Ensembl"/>
        </authorList>
    </citation>
    <scope>IDENTIFICATION</scope>
</reference>
<dbReference type="AlphaFoldDB" id="M3YES2"/>
<feature type="transmembrane region" description="Helical" evidence="6">
    <location>
        <begin position="15"/>
        <end position="34"/>
    </location>
</feature>
<dbReference type="STRING" id="9669.ENSMPUP00000009829"/>
<evidence type="ECO:0000256" key="1">
    <source>
        <dbReference type="ARBA" id="ARBA00004141"/>
    </source>
</evidence>
<evidence type="ECO:0000259" key="7">
    <source>
        <dbReference type="Pfam" id="PF08510"/>
    </source>
</evidence>
<evidence type="ECO:0000256" key="5">
    <source>
        <dbReference type="SAM" id="MobiDB-lite"/>
    </source>
</evidence>
<feature type="domain" description="PIG-P" evidence="7">
    <location>
        <begin position="3"/>
        <end position="71"/>
    </location>
</feature>
<keyword evidence="2 6" id="KW-0812">Transmembrane</keyword>
<dbReference type="eggNOG" id="KOG2257">
    <property type="taxonomic scope" value="Eukaryota"/>
</dbReference>
<dbReference type="PANTHER" id="PTHR46346:SF1">
    <property type="entry name" value="PHOSPHATIDYLINOSITOL N-ACETYLGLUCOSAMINYLTRANSFERASE SUBUNIT P"/>
    <property type="match status" value="1"/>
</dbReference>
<feature type="region of interest" description="Disordered" evidence="5">
    <location>
        <begin position="91"/>
        <end position="111"/>
    </location>
</feature>
<comment type="subcellular location">
    <subcellularLocation>
        <location evidence="1">Membrane</location>
        <topology evidence="1">Multi-pass membrane protein</topology>
    </subcellularLocation>
</comment>
<dbReference type="EMBL" id="AEYP01071925">
    <property type="status" value="NOT_ANNOTATED_CDS"/>
    <property type="molecule type" value="Genomic_DNA"/>
</dbReference>
<dbReference type="Pfam" id="PF08510">
    <property type="entry name" value="PIG-P"/>
    <property type="match status" value="1"/>
</dbReference>
<sequence length="111" mass="12530">SNSSGLTYWPQKYEAVALPLYLLVTIVIGYVLLIRINTSNYSLSSIRGITDKYAKNQQQTRQQREATQHQEIVLLVICVAEELCTKRNSMSPNAKHVLSPNLHPNGSEEFP</sequence>
<dbReference type="HOGENOM" id="CLU_2164179_0_0_1"/>
<evidence type="ECO:0000256" key="6">
    <source>
        <dbReference type="SAM" id="Phobius"/>
    </source>
</evidence>
<evidence type="ECO:0000256" key="4">
    <source>
        <dbReference type="ARBA" id="ARBA00023136"/>
    </source>
</evidence>
<protein>
    <recommendedName>
        <fullName evidence="7">PIG-P domain-containing protein</fullName>
    </recommendedName>
</protein>
<dbReference type="GO" id="GO:0005783">
    <property type="term" value="C:endoplasmic reticulum"/>
    <property type="evidence" value="ECO:0007669"/>
    <property type="project" value="TreeGrafter"/>
</dbReference>
<dbReference type="InterPro" id="IPR013717">
    <property type="entry name" value="PIG-P"/>
</dbReference>
<dbReference type="PANTHER" id="PTHR46346">
    <property type="entry name" value="PHOSPHATIDYLINOSITOL N-ACETYLGLUCOSAMINYLTRANSFERASE SUBUNIT P"/>
    <property type="match status" value="1"/>
</dbReference>
<dbReference type="InParanoid" id="M3YES2"/>
<proteinExistence type="predicted"/>
<accession>M3YES2</accession>
<dbReference type="GO" id="GO:0006506">
    <property type="term" value="P:GPI anchor biosynthetic process"/>
    <property type="evidence" value="ECO:0007669"/>
    <property type="project" value="TreeGrafter"/>
</dbReference>
<dbReference type="InterPro" id="IPR052263">
    <property type="entry name" value="GPI_Anchor_Biosynth"/>
</dbReference>